<evidence type="ECO:0000256" key="6">
    <source>
        <dbReference type="SAM" id="MobiDB-lite"/>
    </source>
</evidence>
<evidence type="ECO:0000313" key="8">
    <source>
        <dbReference type="Proteomes" id="UP001564760"/>
    </source>
</evidence>
<dbReference type="InterPro" id="IPR050325">
    <property type="entry name" value="Prot/Nucl_acid_deglycase"/>
</dbReference>
<dbReference type="InterPro" id="IPR029062">
    <property type="entry name" value="Class_I_gatase-like"/>
</dbReference>
<dbReference type="EMBL" id="JBGEDP010000001">
    <property type="protein sequence ID" value="MEY8016353.1"/>
    <property type="molecule type" value="Genomic_DNA"/>
</dbReference>
<keyword evidence="4" id="KW-0346">Stress response</keyword>
<gene>
    <name evidence="7" type="primary">hchA</name>
    <name evidence="7" type="ORF">AB8998_15785</name>
</gene>
<evidence type="ECO:0000256" key="3">
    <source>
        <dbReference type="ARBA" id="ARBA00022801"/>
    </source>
</evidence>
<keyword evidence="2" id="KW-0227">DNA damage</keyword>
<reference evidence="7 8" key="1">
    <citation type="submission" date="2024-08" db="EMBL/GenBank/DDBJ databases">
        <title>Mycobacterium servetensis sp. nov., a novel rapid-growing mycobacterial species recovered from a human patient in Zaragoza, Spain.</title>
        <authorList>
            <person name="Tristancho-Baro A.I."/>
            <person name="Buenestado-Serrano S."/>
            <person name="Garcia De Viedma D."/>
            <person name="Milagro-Beamonte A."/>
            <person name="Burillo N."/>
            <person name="Sanz S."/>
            <person name="Lopez-Calleja A.I."/>
            <person name="Penas-Utrilla D."/>
            <person name="Guardingo M."/>
            <person name="Garcia M.J."/>
            <person name="Vinuelas-Bayon J."/>
        </authorList>
    </citation>
    <scope>NUCLEOTIDE SEQUENCE [LARGE SCALE GENOMIC DNA]</scope>
    <source>
        <strain evidence="8">HUMS_12744610</strain>
    </source>
</reference>
<evidence type="ECO:0000256" key="5">
    <source>
        <dbReference type="ARBA" id="ARBA00023204"/>
    </source>
</evidence>
<dbReference type="PIRSF" id="PIRSF037798">
    <property type="entry name" value="Chaperone_HchA"/>
    <property type="match status" value="1"/>
</dbReference>
<dbReference type="Proteomes" id="UP001564760">
    <property type="component" value="Unassembled WGS sequence"/>
</dbReference>
<accession>A0ABV4C2A4</accession>
<comment type="caution">
    <text evidence="7">The sequence shown here is derived from an EMBL/GenBank/DDBJ whole genome shotgun (WGS) entry which is preliminary data.</text>
</comment>
<keyword evidence="5" id="KW-0234">DNA repair</keyword>
<dbReference type="GO" id="GO:0036524">
    <property type="term" value="F:protein deglycase activity"/>
    <property type="evidence" value="ECO:0007669"/>
    <property type="project" value="UniProtKB-EC"/>
</dbReference>
<dbReference type="NCBIfam" id="NF003168">
    <property type="entry name" value="PRK04155.1"/>
    <property type="match status" value="1"/>
</dbReference>
<keyword evidence="1" id="KW-0963">Cytoplasm</keyword>
<dbReference type="PANTHER" id="PTHR48094">
    <property type="entry name" value="PROTEIN/NUCLEIC ACID DEGLYCASE DJ-1-RELATED"/>
    <property type="match status" value="1"/>
</dbReference>
<name>A0ABV4C2A4_9MYCO</name>
<sequence length="291" mass="31528">MASGADDLSKDPRPDEAEDNAFFPSAYSLNEYTSPKTDFDGVQHPGAYIGGRWKVLLIATEERYVLLENGTMFSTGNHPVETLLPLHHLMETGFDVDVATISGYPAKLELWAMPREDEAVLSTYEALKPKLKQPKRLSDVVDHELGPESPYLAVFIPGGHGALVGLPDSRIVGRTLDWALANDKFIITLCHGPAALLAGALDKEESPFKGYSVCVFPDALDKGPNIEIGYLPGRLPWLVGDLLGKQGLKILNDDMTGKVHQDRRLLTGDSPLASDALGRLAAEALLEAVDG</sequence>
<protein>
    <submittedName>
        <fullName evidence="7">Glyoxalase III HchA</fullName>
        <ecNumber evidence="7">3.5.1.124</ecNumber>
    </submittedName>
</protein>
<dbReference type="SUPFAM" id="SSF52317">
    <property type="entry name" value="Class I glutamine amidotransferase-like"/>
    <property type="match status" value="1"/>
</dbReference>
<dbReference type="RefSeq" id="WP_369738731.1">
    <property type="nucleotide sequence ID" value="NZ_JBGEDP010000001.1"/>
</dbReference>
<evidence type="ECO:0000256" key="1">
    <source>
        <dbReference type="ARBA" id="ARBA00022490"/>
    </source>
</evidence>
<dbReference type="Gene3D" id="3.40.50.880">
    <property type="match status" value="1"/>
</dbReference>
<dbReference type="PANTHER" id="PTHR48094:SF20">
    <property type="entry name" value="PROTEIN_NUCLEIC ACID DEGLYCASE 1"/>
    <property type="match status" value="1"/>
</dbReference>
<proteinExistence type="predicted"/>
<dbReference type="EC" id="3.5.1.124" evidence="7"/>
<evidence type="ECO:0000256" key="4">
    <source>
        <dbReference type="ARBA" id="ARBA00023016"/>
    </source>
</evidence>
<feature type="region of interest" description="Disordered" evidence="6">
    <location>
        <begin position="1"/>
        <end position="20"/>
    </location>
</feature>
<organism evidence="7 8">
    <name type="scientific">Mycobacterium servetii</name>
    <dbReference type="NCBI Taxonomy" id="3237418"/>
    <lineage>
        <taxon>Bacteria</taxon>
        <taxon>Bacillati</taxon>
        <taxon>Actinomycetota</taxon>
        <taxon>Actinomycetes</taxon>
        <taxon>Mycobacteriales</taxon>
        <taxon>Mycobacteriaceae</taxon>
        <taxon>Mycobacterium</taxon>
    </lineage>
</organism>
<keyword evidence="3 7" id="KW-0378">Hydrolase</keyword>
<evidence type="ECO:0000256" key="2">
    <source>
        <dbReference type="ARBA" id="ARBA00022763"/>
    </source>
</evidence>
<evidence type="ECO:0000313" key="7">
    <source>
        <dbReference type="EMBL" id="MEY8016353.1"/>
    </source>
</evidence>
<dbReference type="InterPro" id="IPR017283">
    <property type="entry name" value="HchA"/>
</dbReference>
<keyword evidence="8" id="KW-1185">Reference proteome</keyword>